<dbReference type="RefSeq" id="WP_093298956.1">
    <property type="nucleotide sequence ID" value="NZ_CP045644.1"/>
</dbReference>
<gene>
    <name evidence="1" type="ORF">GFK26_03975</name>
</gene>
<accession>A0A5Q0M0G4</accession>
<dbReference type="EMBL" id="CP045644">
    <property type="protein sequence ID" value="QFZ81972.1"/>
    <property type="molecule type" value="Genomic_DNA"/>
</dbReference>
<sequence>MGIGVVNPVTAMEYAQRGLTIRPLSLDVSFAGVLVLLPGQPLSGLALRVLQLMRIQLAEDQKALANLLKPRAKD</sequence>
<evidence type="ECO:0000313" key="1">
    <source>
        <dbReference type="EMBL" id="QFZ81972.1"/>
    </source>
</evidence>
<dbReference type="Proteomes" id="UP000326780">
    <property type="component" value="Chromosome"/>
</dbReference>
<dbReference type="AlphaFoldDB" id="A0A5Q0M0G4"/>
<proteinExistence type="predicted"/>
<evidence type="ECO:0008006" key="3">
    <source>
        <dbReference type="Google" id="ProtNLM"/>
    </source>
</evidence>
<reference evidence="1 2" key="1">
    <citation type="submission" date="2019-10" db="EMBL/GenBank/DDBJ databases">
        <title>Complete genome sequence of Variovorax paradoxus 5C-2.</title>
        <authorList>
            <person name="Gogoleva N.E."/>
            <person name="Balkin A.S."/>
        </authorList>
    </citation>
    <scope>NUCLEOTIDE SEQUENCE [LARGE SCALE GENOMIC DNA]</scope>
    <source>
        <strain evidence="1 2">5C-2</strain>
    </source>
</reference>
<organism evidence="1 2">
    <name type="scientific">Variovorax paradoxus</name>
    <dbReference type="NCBI Taxonomy" id="34073"/>
    <lineage>
        <taxon>Bacteria</taxon>
        <taxon>Pseudomonadati</taxon>
        <taxon>Pseudomonadota</taxon>
        <taxon>Betaproteobacteria</taxon>
        <taxon>Burkholderiales</taxon>
        <taxon>Comamonadaceae</taxon>
        <taxon>Variovorax</taxon>
    </lineage>
</organism>
<name>A0A5Q0M0G4_VARPD</name>
<protein>
    <recommendedName>
        <fullName evidence="3">LysR substrate-binding domain-containing protein</fullName>
    </recommendedName>
</protein>
<evidence type="ECO:0000313" key="2">
    <source>
        <dbReference type="Proteomes" id="UP000326780"/>
    </source>
</evidence>